<dbReference type="EMBL" id="CP014864">
    <property type="protein sequence ID" value="AMX01266.1"/>
    <property type="molecule type" value="Genomic_DNA"/>
</dbReference>
<accession>A0A143HID6</accession>
<keyword evidence="2" id="KW-1185">Reference proteome</keyword>
<proteinExistence type="predicted"/>
<evidence type="ECO:0000313" key="1">
    <source>
        <dbReference type="EMBL" id="AMX01266.1"/>
    </source>
</evidence>
<organism evidence="1 2">
    <name type="scientific">Microbulbifer thermotolerans</name>
    <dbReference type="NCBI Taxonomy" id="252514"/>
    <lineage>
        <taxon>Bacteria</taxon>
        <taxon>Pseudomonadati</taxon>
        <taxon>Pseudomonadota</taxon>
        <taxon>Gammaproteobacteria</taxon>
        <taxon>Cellvibrionales</taxon>
        <taxon>Microbulbiferaceae</taxon>
        <taxon>Microbulbifer</taxon>
    </lineage>
</organism>
<dbReference type="KEGG" id="mthd:A3224_00540"/>
<reference evidence="2" key="1">
    <citation type="submission" date="2016-03" db="EMBL/GenBank/DDBJ databases">
        <authorList>
            <person name="Lee Y.-S."/>
            <person name="Choi Y.-L."/>
        </authorList>
    </citation>
    <scope>NUCLEOTIDE SEQUENCE [LARGE SCALE GENOMIC DNA]</scope>
    <source>
        <strain evidence="2">DAU221</strain>
    </source>
</reference>
<dbReference type="AlphaFoldDB" id="A0A143HID6"/>
<sequence length="146" mass="16320">MTHMNNLLICGLIIFLVGCTTIKNVSDSSQFEGDMGIKHLKKNAFICSVDNDAMFAEGLPENELYENHGFKSCPLGTDVAYLLKGAEIKVSEVSHRSHFGLVSYTDHWYFVGSADIGGKTVSFYFYLGLTTDGKPPENYRDNLLWH</sequence>
<evidence type="ECO:0000313" key="2">
    <source>
        <dbReference type="Proteomes" id="UP000076077"/>
    </source>
</evidence>
<name>A0A143HID6_MICTH</name>
<gene>
    <name evidence="1" type="ORF">A3224_00540</name>
</gene>
<protein>
    <submittedName>
        <fullName evidence="1">Uncharacterized protein</fullName>
    </submittedName>
</protein>
<dbReference type="Proteomes" id="UP000076077">
    <property type="component" value="Chromosome"/>
</dbReference>